<feature type="transmembrane region" description="Helical" evidence="6">
    <location>
        <begin position="42"/>
        <end position="62"/>
    </location>
</feature>
<dbReference type="GO" id="GO:0005886">
    <property type="term" value="C:plasma membrane"/>
    <property type="evidence" value="ECO:0007669"/>
    <property type="project" value="UniProtKB-SubCell"/>
</dbReference>
<dbReference type="EMBL" id="CP029352">
    <property type="protein sequence ID" value="AWK85274.1"/>
    <property type="molecule type" value="Genomic_DNA"/>
</dbReference>
<evidence type="ECO:0000256" key="1">
    <source>
        <dbReference type="ARBA" id="ARBA00004651"/>
    </source>
</evidence>
<keyword evidence="5 6" id="KW-0472">Membrane</keyword>
<evidence type="ECO:0000313" key="7">
    <source>
        <dbReference type="EMBL" id="AWK85274.1"/>
    </source>
</evidence>
<proteinExistence type="predicted"/>
<accession>A0A2S2CLA1</accession>
<gene>
    <name evidence="7" type="ORF">DEW08_02970</name>
</gene>
<sequence>MTRIHLLLLRRVRRSRLLQTGFIALFWLAGEALVRLTHLPVPGGIVGMAIVLALLASHRLSLRSMRRGAEWLLAEMLLFFVPAVLALTDHRELLGLLGLKILVVIAGGTLAVMAVTAVTVDLCYTWRSKHGSANSVAG</sequence>
<keyword evidence="8" id="KW-1185">Reference proteome</keyword>
<name>A0A2S2CLA1_9PROT</name>
<organism evidence="7 8">
    <name type="scientific">Azospirillum thermophilum</name>
    <dbReference type="NCBI Taxonomy" id="2202148"/>
    <lineage>
        <taxon>Bacteria</taxon>
        <taxon>Pseudomonadati</taxon>
        <taxon>Pseudomonadota</taxon>
        <taxon>Alphaproteobacteria</taxon>
        <taxon>Rhodospirillales</taxon>
        <taxon>Azospirillaceae</taxon>
        <taxon>Azospirillum</taxon>
    </lineage>
</organism>
<evidence type="ECO:0000313" key="8">
    <source>
        <dbReference type="Proteomes" id="UP000245629"/>
    </source>
</evidence>
<dbReference type="PANTHER" id="PTHR33931:SF2">
    <property type="entry name" value="HOLIN-LIKE PROTEIN CIDA"/>
    <property type="match status" value="1"/>
</dbReference>
<dbReference type="Proteomes" id="UP000245629">
    <property type="component" value="Chromosome 1"/>
</dbReference>
<dbReference type="RefSeq" id="WP_109324336.1">
    <property type="nucleotide sequence ID" value="NZ_CP029352.1"/>
</dbReference>
<keyword evidence="3 6" id="KW-0812">Transmembrane</keyword>
<dbReference type="KEGG" id="azz:DEW08_02970"/>
<dbReference type="PANTHER" id="PTHR33931">
    <property type="entry name" value="HOLIN-LIKE PROTEIN CIDA-RELATED"/>
    <property type="match status" value="1"/>
</dbReference>
<comment type="subcellular location">
    <subcellularLocation>
        <location evidence="1">Cell membrane</location>
        <topology evidence="1">Multi-pass membrane protein</topology>
    </subcellularLocation>
</comment>
<evidence type="ECO:0000256" key="4">
    <source>
        <dbReference type="ARBA" id="ARBA00022989"/>
    </source>
</evidence>
<feature type="transmembrane region" description="Helical" evidence="6">
    <location>
        <begin position="69"/>
        <end position="87"/>
    </location>
</feature>
<dbReference type="InterPro" id="IPR005538">
    <property type="entry name" value="LrgA/CidA"/>
</dbReference>
<keyword evidence="4 6" id="KW-1133">Transmembrane helix</keyword>
<dbReference type="AlphaFoldDB" id="A0A2S2CLA1"/>
<keyword evidence="2" id="KW-1003">Cell membrane</keyword>
<evidence type="ECO:0000256" key="2">
    <source>
        <dbReference type="ARBA" id="ARBA00022475"/>
    </source>
</evidence>
<evidence type="ECO:0000256" key="6">
    <source>
        <dbReference type="SAM" id="Phobius"/>
    </source>
</evidence>
<dbReference type="Pfam" id="PF03788">
    <property type="entry name" value="LrgA"/>
    <property type="match status" value="1"/>
</dbReference>
<evidence type="ECO:0000256" key="5">
    <source>
        <dbReference type="ARBA" id="ARBA00023136"/>
    </source>
</evidence>
<reference evidence="8" key="1">
    <citation type="submission" date="2018-05" db="EMBL/GenBank/DDBJ databases">
        <title>Azospirillum thermophila sp. nov., a novel isolated from hot spring.</title>
        <authorList>
            <person name="Zhao Z."/>
        </authorList>
    </citation>
    <scope>NUCLEOTIDE SEQUENCE [LARGE SCALE GENOMIC DNA]</scope>
    <source>
        <strain evidence="8">CFH 70021</strain>
    </source>
</reference>
<protein>
    <submittedName>
        <fullName evidence="7">CidA/LrgA family protein</fullName>
    </submittedName>
</protein>
<feature type="transmembrane region" description="Helical" evidence="6">
    <location>
        <begin position="93"/>
        <end position="120"/>
    </location>
</feature>
<dbReference type="OrthoDB" id="194658at2"/>
<evidence type="ECO:0000256" key="3">
    <source>
        <dbReference type="ARBA" id="ARBA00022692"/>
    </source>
</evidence>